<evidence type="ECO:0000313" key="5">
    <source>
        <dbReference type="EMBL" id="CAF4201502.1"/>
    </source>
</evidence>
<name>A0A8S2F510_9BILA</name>
<dbReference type="EMBL" id="CAJOBA010047472">
    <property type="protein sequence ID" value="CAF4201502.1"/>
    <property type="molecule type" value="Genomic_DNA"/>
</dbReference>
<evidence type="ECO:0000259" key="3">
    <source>
        <dbReference type="Pfam" id="PF05622"/>
    </source>
</evidence>
<evidence type="ECO:0000313" key="6">
    <source>
        <dbReference type="Proteomes" id="UP000677228"/>
    </source>
</evidence>
<feature type="region of interest" description="Disordered" evidence="2">
    <location>
        <begin position="305"/>
        <end position="328"/>
    </location>
</feature>
<dbReference type="Proteomes" id="UP000682733">
    <property type="component" value="Unassembled WGS sequence"/>
</dbReference>
<dbReference type="EMBL" id="CAJNOK010025763">
    <property type="protein sequence ID" value="CAF1394148.1"/>
    <property type="molecule type" value="Genomic_DNA"/>
</dbReference>
<proteinExistence type="predicted"/>
<dbReference type="GO" id="GO:0008017">
    <property type="term" value="F:microtubule binding"/>
    <property type="evidence" value="ECO:0007669"/>
    <property type="project" value="InterPro"/>
</dbReference>
<dbReference type="AlphaFoldDB" id="A0A8S2F510"/>
<reference evidence="4" key="1">
    <citation type="submission" date="2021-02" db="EMBL/GenBank/DDBJ databases">
        <authorList>
            <person name="Nowell W R."/>
        </authorList>
    </citation>
    <scope>NUCLEOTIDE SEQUENCE</scope>
</reference>
<dbReference type="Pfam" id="PF05622">
    <property type="entry name" value="HOOK"/>
    <property type="match status" value="1"/>
</dbReference>
<evidence type="ECO:0000256" key="1">
    <source>
        <dbReference type="SAM" id="Coils"/>
    </source>
</evidence>
<keyword evidence="1" id="KW-0175">Coiled coil</keyword>
<accession>A0A8S2F510</accession>
<dbReference type="GO" id="GO:0031122">
    <property type="term" value="P:cytoplasmic microtubule organization"/>
    <property type="evidence" value="ECO:0007669"/>
    <property type="project" value="InterPro"/>
</dbReference>
<gene>
    <name evidence="4" type="ORF">OVA965_LOCUS32718</name>
    <name evidence="5" type="ORF">TMI583_LOCUS33579</name>
</gene>
<comment type="caution">
    <text evidence="4">The sequence shown here is derived from an EMBL/GenBank/DDBJ whole genome shotgun (WGS) entry which is preliminary data.</text>
</comment>
<organism evidence="4 6">
    <name type="scientific">Didymodactylos carnosus</name>
    <dbReference type="NCBI Taxonomy" id="1234261"/>
    <lineage>
        <taxon>Eukaryota</taxon>
        <taxon>Metazoa</taxon>
        <taxon>Spiralia</taxon>
        <taxon>Gnathifera</taxon>
        <taxon>Rotifera</taxon>
        <taxon>Eurotatoria</taxon>
        <taxon>Bdelloidea</taxon>
        <taxon>Philodinida</taxon>
        <taxon>Philodinidae</taxon>
        <taxon>Didymodactylos</taxon>
    </lineage>
</organism>
<feature type="non-terminal residue" evidence="4">
    <location>
        <position position="1"/>
    </location>
</feature>
<feature type="non-terminal residue" evidence="4">
    <location>
        <position position="429"/>
    </location>
</feature>
<protein>
    <recommendedName>
        <fullName evidence="3">Hook C-terminal domain-containing protein</fullName>
    </recommendedName>
</protein>
<evidence type="ECO:0000256" key="2">
    <source>
        <dbReference type="SAM" id="MobiDB-lite"/>
    </source>
</evidence>
<dbReference type="Proteomes" id="UP000677228">
    <property type="component" value="Unassembled WGS sequence"/>
</dbReference>
<feature type="coiled-coil region" evidence="1">
    <location>
        <begin position="136"/>
        <end position="170"/>
    </location>
</feature>
<feature type="compositionally biased region" description="Basic and acidic residues" evidence="2">
    <location>
        <begin position="309"/>
        <end position="318"/>
    </location>
</feature>
<dbReference type="InterPro" id="IPR008636">
    <property type="entry name" value="Hook_C"/>
</dbReference>
<evidence type="ECO:0000313" key="4">
    <source>
        <dbReference type="EMBL" id="CAF1394148.1"/>
    </source>
</evidence>
<feature type="domain" description="Hook C-terminal" evidence="3">
    <location>
        <begin position="2"/>
        <end position="258"/>
    </location>
</feature>
<feature type="coiled-coil region" evidence="1">
    <location>
        <begin position="211"/>
        <end position="245"/>
    </location>
</feature>
<sequence length="429" mass="49722">SLINEIELLRETNEKLRGVNIDEDGDQPSSQHKLTGSLEDLNFLNLPADVRERFIRLQHENKVLKLKQTEDNNSEQVQLLQANCDELKDRNNQLNNDLWMSNRKILELEATLKDASVISENSSELIELKKTLNRTTARCEDELTQVKSQLDELQKRYDIADQKLNEKDMLLKTNANEINSINEKYIRYLEKARTVIRSVDLRSNLSSNTEIQSLRKELKDKDQCISDLQREYERLRETREDQEKLLISAWYSLMLKFSSTSLIDHCLFRSSSINVHYYCSRCLHLLLPQSFKSANKIIHNSASTLQLQSKREESEPSRKAKKSSSKTSSAVPLGAALSAVSTGTTSSTLPMIYEPSLFTRIKQKFGFQGDLRYSQRVLDRSASLTYYMLQKTVDFDGLQRLLNMPDVYSTFGRLVFLHVWMVLLRYFQL</sequence>
<feature type="coiled-coil region" evidence="1">
    <location>
        <begin position="70"/>
        <end position="104"/>
    </location>
</feature>